<proteinExistence type="predicted"/>
<dbReference type="GO" id="GO:0016757">
    <property type="term" value="F:glycosyltransferase activity"/>
    <property type="evidence" value="ECO:0007669"/>
    <property type="project" value="UniProtKB-KW"/>
</dbReference>
<dbReference type="AlphaFoldDB" id="W7TB69"/>
<dbReference type="EMBL" id="AZIL01002816">
    <property type="protein sequence ID" value="EWM20778.1"/>
    <property type="molecule type" value="Genomic_DNA"/>
</dbReference>
<dbReference type="Proteomes" id="UP000019335">
    <property type="component" value="Unassembled WGS sequence"/>
</dbReference>
<comment type="caution">
    <text evidence="2">The sequence shown here is derived from an EMBL/GenBank/DDBJ whole genome shotgun (WGS) entry which is preliminary data.</text>
</comment>
<protein>
    <submittedName>
        <fullName evidence="2">Udp-n-acetylglucosamine--peptide n-acetylglucosaminyltransferase</fullName>
    </submittedName>
</protein>
<keyword evidence="1" id="KW-1133">Transmembrane helix</keyword>
<organism evidence="2 3">
    <name type="scientific">Nannochloropsis gaditana</name>
    <dbReference type="NCBI Taxonomy" id="72520"/>
    <lineage>
        <taxon>Eukaryota</taxon>
        <taxon>Sar</taxon>
        <taxon>Stramenopiles</taxon>
        <taxon>Ochrophyta</taxon>
        <taxon>Eustigmatophyceae</taxon>
        <taxon>Eustigmatales</taxon>
        <taxon>Monodopsidaceae</taxon>
        <taxon>Nannochloropsis</taxon>
    </lineage>
</organism>
<accession>W7TB69</accession>
<evidence type="ECO:0000256" key="1">
    <source>
        <dbReference type="SAM" id="Phobius"/>
    </source>
</evidence>
<keyword evidence="1" id="KW-0472">Membrane</keyword>
<evidence type="ECO:0000313" key="3">
    <source>
        <dbReference type="Proteomes" id="UP000019335"/>
    </source>
</evidence>
<dbReference type="OrthoDB" id="204305at2759"/>
<keyword evidence="3" id="KW-1185">Reference proteome</keyword>
<keyword evidence="1" id="KW-0812">Transmembrane</keyword>
<evidence type="ECO:0000313" key="2">
    <source>
        <dbReference type="EMBL" id="EWM20778.1"/>
    </source>
</evidence>
<gene>
    <name evidence="2" type="ORF">Naga_100549g1</name>
</gene>
<name>W7TB69_9STRA</name>
<reference evidence="2 3" key="1">
    <citation type="journal article" date="2014" name="Mol. Plant">
        <title>Chromosome Scale Genome Assembly and Transcriptome Profiling of Nannochloropsis gaditana in Nitrogen Depletion.</title>
        <authorList>
            <person name="Corteggiani Carpinelli E."/>
            <person name="Telatin A."/>
            <person name="Vitulo N."/>
            <person name="Forcato C."/>
            <person name="D'Angelo M."/>
            <person name="Schiavon R."/>
            <person name="Vezzi A."/>
            <person name="Giacometti G.M."/>
            <person name="Morosinotto T."/>
            <person name="Valle G."/>
        </authorList>
    </citation>
    <scope>NUCLEOTIDE SEQUENCE [LARGE SCALE GENOMIC DNA]</scope>
    <source>
        <strain evidence="2 3">B-31</strain>
    </source>
</reference>
<keyword evidence="2" id="KW-0808">Transferase</keyword>
<sequence length="356" mass="40708">MKSSYQASRSTKRTKWDALRWQYLGIFLSTFLIWQYMLWGWLSGMPEAQPPGNTLVDSHGQQNSTKGYITVIEGYPRLPPVEQEKLSPPSPNDVEGLTDSEVDRLHIATIHAFPKSAEKRVISFGLYGNDSKYTIGAIRNAELAPLYFPGWIARFYVDSSVPLDVLKRLKELDAEIIMMQTTGNDLIAGMFWRFLIADDASVDRFIVRDTDSRLNARDRLAVQEWINSGIPIHSIRDSVWHCHPLNGGMWGGTHGAIQNIGARMASWSAKSAYGEDMDFLNTDVWPLVESKQISHDAYCCEQFPNAHSFPSKRYLCYQHVGQVFNHLEEPVQQHIEDIRSKVIDEKCRRHVDWIYG</sequence>
<feature type="transmembrane region" description="Helical" evidence="1">
    <location>
        <begin position="21"/>
        <end position="42"/>
    </location>
</feature>
<keyword evidence="2" id="KW-0328">Glycosyltransferase</keyword>